<dbReference type="EMBL" id="BQNB010011274">
    <property type="protein sequence ID" value="GJS88449.1"/>
    <property type="molecule type" value="Genomic_DNA"/>
</dbReference>
<reference evidence="2" key="1">
    <citation type="journal article" date="2022" name="Int. J. Mol. Sci.">
        <title>Draft Genome of Tanacetum Coccineum: Genomic Comparison of Closely Related Tanacetum-Family Plants.</title>
        <authorList>
            <person name="Yamashiro T."/>
            <person name="Shiraishi A."/>
            <person name="Nakayama K."/>
            <person name="Satake H."/>
        </authorList>
    </citation>
    <scope>NUCLEOTIDE SEQUENCE</scope>
</reference>
<evidence type="ECO:0000256" key="1">
    <source>
        <dbReference type="SAM" id="MobiDB-lite"/>
    </source>
</evidence>
<name>A0ABQ4ZE04_9ASTR</name>
<accession>A0ABQ4ZE04</accession>
<feature type="region of interest" description="Disordered" evidence="1">
    <location>
        <begin position="1"/>
        <end position="24"/>
    </location>
</feature>
<gene>
    <name evidence="2" type="ORF">Tco_0771085</name>
</gene>
<evidence type="ECO:0000313" key="3">
    <source>
        <dbReference type="Proteomes" id="UP001151760"/>
    </source>
</evidence>
<protein>
    <submittedName>
        <fullName evidence="2">Uncharacterized protein</fullName>
    </submittedName>
</protein>
<dbReference type="Proteomes" id="UP001151760">
    <property type="component" value="Unassembled WGS sequence"/>
</dbReference>
<sequence>MVSDFENHSLINHNPKKKQGDENRTPHEVAALKAFPKRQWFLLGCFKLIGYPEWWPGKKGEKNKGKAACVKTKTDPIPRLTYEDFQLFLKHFSGTDLSDILVNKKATHFEAPVVIPNGDSILVKGKGDYILPGGTKVNGVFMFWISNAIFLFPYSP</sequence>
<proteinExistence type="predicted"/>
<keyword evidence="3" id="KW-1185">Reference proteome</keyword>
<reference evidence="2" key="2">
    <citation type="submission" date="2022-01" db="EMBL/GenBank/DDBJ databases">
        <authorList>
            <person name="Yamashiro T."/>
            <person name="Shiraishi A."/>
            <person name="Satake H."/>
            <person name="Nakayama K."/>
        </authorList>
    </citation>
    <scope>NUCLEOTIDE SEQUENCE</scope>
</reference>
<comment type="caution">
    <text evidence="2">The sequence shown here is derived from an EMBL/GenBank/DDBJ whole genome shotgun (WGS) entry which is preliminary data.</text>
</comment>
<organism evidence="2 3">
    <name type="scientific">Tanacetum coccineum</name>
    <dbReference type="NCBI Taxonomy" id="301880"/>
    <lineage>
        <taxon>Eukaryota</taxon>
        <taxon>Viridiplantae</taxon>
        <taxon>Streptophyta</taxon>
        <taxon>Embryophyta</taxon>
        <taxon>Tracheophyta</taxon>
        <taxon>Spermatophyta</taxon>
        <taxon>Magnoliopsida</taxon>
        <taxon>eudicotyledons</taxon>
        <taxon>Gunneridae</taxon>
        <taxon>Pentapetalae</taxon>
        <taxon>asterids</taxon>
        <taxon>campanulids</taxon>
        <taxon>Asterales</taxon>
        <taxon>Asteraceae</taxon>
        <taxon>Asteroideae</taxon>
        <taxon>Anthemideae</taxon>
        <taxon>Anthemidinae</taxon>
        <taxon>Tanacetum</taxon>
    </lineage>
</organism>
<evidence type="ECO:0000313" key="2">
    <source>
        <dbReference type="EMBL" id="GJS88449.1"/>
    </source>
</evidence>